<dbReference type="RefSeq" id="WP_163986540.1">
    <property type="nucleotide sequence ID" value="NZ_WUEY01000004.1"/>
</dbReference>
<sequence length="232" mass="25824">MGSFAEIEERAEKRKGGADGLMALMPQAPNQDVLRGLADDRILSEMTRYIFYAGFVRNVIDSKWPGFEAAFSGFDPAFLNLAPDDYWHDLTSDTRVIRNGAKIMSVRANAQFIRRLADEHGSAARFFADWPPEDQIGLLAVLDKQANRLGGMTGQYFLRAIGRDSFVMSHDVLVCLRLAGVPISEGKPGKKDLRLIQDQFNAWHAETGLPFTHLSRICAFSVGMPGEEDEVD</sequence>
<dbReference type="Gene3D" id="1.10.340.30">
    <property type="entry name" value="Hypothetical protein, domain 2"/>
    <property type="match status" value="1"/>
</dbReference>
<dbReference type="AlphaFoldDB" id="A0A6L9U6K3"/>
<proteinExistence type="predicted"/>
<gene>
    <name evidence="1" type="ORF">GR212_11090</name>
</gene>
<evidence type="ECO:0000313" key="2">
    <source>
        <dbReference type="Proteomes" id="UP000483035"/>
    </source>
</evidence>
<dbReference type="SUPFAM" id="SSF48150">
    <property type="entry name" value="DNA-glycosylase"/>
    <property type="match status" value="1"/>
</dbReference>
<dbReference type="GO" id="GO:0006284">
    <property type="term" value="P:base-excision repair"/>
    <property type="evidence" value="ECO:0007669"/>
    <property type="project" value="InterPro"/>
</dbReference>
<dbReference type="Pfam" id="PF03352">
    <property type="entry name" value="Adenine_glyco"/>
    <property type="match status" value="1"/>
</dbReference>
<dbReference type="Proteomes" id="UP000483035">
    <property type="component" value="Unassembled WGS sequence"/>
</dbReference>
<dbReference type="InterPro" id="IPR052891">
    <property type="entry name" value="DNA-3mA_glycosylase"/>
</dbReference>
<evidence type="ECO:0000313" key="1">
    <source>
        <dbReference type="EMBL" id="NEI70118.1"/>
    </source>
</evidence>
<dbReference type="PANTHER" id="PTHR30037">
    <property type="entry name" value="DNA-3-METHYLADENINE GLYCOSYLASE 1"/>
    <property type="match status" value="1"/>
</dbReference>
<dbReference type="InterPro" id="IPR011257">
    <property type="entry name" value="DNA_glycosylase"/>
</dbReference>
<name>A0A6L9U6K3_9HYPH</name>
<dbReference type="EMBL" id="WUEY01000004">
    <property type="protein sequence ID" value="NEI70118.1"/>
    <property type="molecule type" value="Genomic_DNA"/>
</dbReference>
<dbReference type="PANTHER" id="PTHR30037:SF3">
    <property type="entry name" value="BLR0857 PROTEIN"/>
    <property type="match status" value="1"/>
</dbReference>
<accession>A0A6L9U6K3</accession>
<dbReference type="InterPro" id="IPR005019">
    <property type="entry name" value="Adenine_glyco"/>
</dbReference>
<protein>
    <submittedName>
        <fullName evidence="1">3-methyladenine DNA glycosylase</fullName>
    </submittedName>
</protein>
<comment type="caution">
    <text evidence="1">The sequence shown here is derived from an EMBL/GenBank/DDBJ whole genome shotgun (WGS) entry which is preliminary data.</text>
</comment>
<reference evidence="1 2" key="1">
    <citation type="submission" date="2019-12" db="EMBL/GenBank/DDBJ databases">
        <title>Rhizobium genotypes associated with high levels of biological nitrogen fixation by grain legumes in a temperate-maritime cropping system.</title>
        <authorList>
            <person name="Maluk M."/>
            <person name="Francesc Ferrando Molina F."/>
            <person name="Lopez Del Egido L."/>
            <person name="Lafos M."/>
            <person name="Langarica-Fuentes A."/>
            <person name="Gebre Yohannes G."/>
            <person name="Young M.W."/>
            <person name="Martin P."/>
            <person name="Gantlett R."/>
            <person name="Kenicer G."/>
            <person name="Hawes C."/>
            <person name="Begg G.S."/>
            <person name="Quilliam R.S."/>
            <person name="Squire G.R."/>
            <person name="Poole P.S."/>
            <person name="Young P.W."/>
            <person name="Iannetta P.M."/>
            <person name="James E.K."/>
        </authorList>
    </citation>
    <scope>NUCLEOTIDE SEQUENCE [LARGE SCALE GENOMIC DNA]</scope>
    <source>
        <strain evidence="1 2">JHI1118</strain>
    </source>
</reference>
<dbReference type="GO" id="GO:0008725">
    <property type="term" value="F:DNA-3-methyladenine glycosylase activity"/>
    <property type="evidence" value="ECO:0007669"/>
    <property type="project" value="InterPro"/>
</dbReference>
<organism evidence="1 2">
    <name type="scientific">Rhizobium lusitanum</name>
    <dbReference type="NCBI Taxonomy" id="293958"/>
    <lineage>
        <taxon>Bacteria</taxon>
        <taxon>Pseudomonadati</taxon>
        <taxon>Pseudomonadota</taxon>
        <taxon>Alphaproteobacteria</taxon>
        <taxon>Hyphomicrobiales</taxon>
        <taxon>Rhizobiaceae</taxon>
        <taxon>Rhizobium/Agrobacterium group</taxon>
        <taxon>Rhizobium</taxon>
    </lineage>
</organism>